<accession>A0ABQ9F3W8</accession>
<comment type="caution">
    <text evidence="3">The sequence shown here is derived from an EMBL/GenBank/DDBJ whole genome shotgun (WGS) entry which is preliminary data.</text>
</comment>
<proteinExistence type="predicted"/>
<name>A0ABQ9F3W8_TEGGR</name>
<gene>
    <name evidence="3" type="ORF">KUTeg_009456</name>
</gene>
<dbReference type="InterPro" id="IPR052728">
    <property type="entry name" value="O2_lipid_transport_reg"/>
</dbReference>
<feature type="domain" description="Nose resistant-to-fluoxetine protein N-terminal" evidence="2">
    <location>
        <begin position="77"/>
        <end position="135"/>
    </location>
</feature>
<sequence>MKTGFGHYAQRVVLPLKHDEWTKTDAIQSDIQQLRSLLKNGIFEFLQIYSEPRNAFDFNVSKICFNDTLKISSNPYSNYSQRMIDADFKIPSGVLDGNIRWLGSYDQCVSDKTHLSLQGQRFSSKYCLVSFPISKSLVTSCYKRNHLDSDILSLVNISASHSVCVEEKPFTTEKICGGPDRNLQSFGCHIYIFQSYPVYQKLELLAACKKTNVNCGEEQYTERTGLLSGTTSTSYTKSVSVAIKEVPKGENICTERTGLLFRTTNTFYTESFLYVSERYLICRIIMAFSIITNTKKLMNTSTANSPLACLNGMRVISMWWIILGHTYSFVIFFLGLSFGNQFKKVFLERNVIKNLIVPISKTIKQYQTTN</sequence>
<dbReference type="InterPro" id="IPR006621">
    <property type="entry name" value="Nose-resist-to-fluoxetine_N"/>
</dbReference>
<dbReference type="Pfam" id="PF20146">
    <property type="entry name" value="NRF"/>
    <property type="match status" value="1"/>
</dbReference>
<evidence type="ECO:0000313" key="3">
    <source>
        <dbReference type="EMBL" id="KAJ8312083.1"/>
    </source>
</evidence>
<reference evidence="3 4" key="1">
    <citation type="submission" date="2022-12" db="EMBL/GenBank/DDBJ databases">
        <title>Chromosome-level genome of Tegillarca granosa.</title>
        <authorList>
            <person name="Kim J."/>
        </authorList>
    </citation>
    <scope>NUCLEOTIDE SEQUENCE [LARGE SCALE GENOMIC DNA]</scope>
    <source>
        <strain evidence="3">Teg-2019</strain>
        <tissue evidence="3">Adductor muscle</tissue>
    </source>
</reference>
<dbReference type="PANTHER" id="PTHR11161">
    <property type="entry name" value="O-ACYLTRANSFERASE"/>
    <property type="match status" value="1"/>
</dbReference>
<keyword evidence="1" id="KW-0812">Transmembrane</keyword>
<dbReference type="Proteomes" id="UP001217089">
    <property type="component" value="Unassembled WGS sequence"/>
</dbReference>
<evidence type="ECO:0000313" key="4">
    <source>
        <dbReference type="Proteomes" id="UP001217089"/>
    </source>
</evidence>
<evidence type="ECO:0000259" key="2">
    <source>
        <dbReference type="Pfam" id="PF20146"/>
    </source>
</evidence>
<keyword evidence="4" id="KW-1185">Reference proteome</keyword>
<keyword evidence="1" id="KW-1133">Transmembrane helix</keyword>
<feature type="transmembrane region" description="Helical" evidence="1">
    <location>
        <begin position="318"/>
        <end position="339"/>
    </location>
</feature>
<keyword evidence="1" id="KW-0472">Membrane</keyword>
<protein>
    <recommendedName>
        <fullName evidence="2">Nose resistant-to-fluoxetine protein N-terminal domain-containing protein</fullName>
    </recommendedName>
</protein>
<dbReference type="EMBL" id="JARBDR010000440">
    <property type="protein sequence ID" value="KAJ8312083.1"/>
    <property type="molecule type" value="Genomic_DNA"/>
</dbReference>
<organism evidence="3 4">
    <name type="scientific">Tegillarca granosa</name>
    <name type="common">Malaysian cockle</name>
    <name type="synonym">Anadara granosa</name>
    <dbReference type="NCBI Taxonomy" id="220873"/>
    <lineage>
        <taxon>Eukaryota</taxon>
        <taxon>Metazoa</taxon>
        <taxon>Spiralia</taxon>
        <taxon>Lophotrochozoa</taxon>
        <taxon>Mollusca</taxon>
        <taxon>Bivalvia</taxon>
        <taxon>Autobranchia</taxon>
        <taxon>Pteriomorphia</taxon>
        <taxon>Arcoida</taxon>
        <taxon>Arcoidea</taxon>
        <taxon>Arcidae</taxon>
        <taxon>Tegillarca</taxon>
    </lineage>
</organism>
<evidence type="ECO:0000256" key="1">
    <source>
        <dbReference type="SAM" id="Phobius"/>
    </source>
</evidence>
<dbReference type="PANTHER" id="PTHR11161:SF0">
    <property type="entry name" value="O-ACYLTRANSFERASE LIKE PROTEIN"/>
    <property type="match status" value="1"/>
</dbReference>